<gene>
    <name evidence="3" type="ORF">LB452_01255</name>
</gene>
<sequence>MKFNSKFVFRFLLFTTLAVIISYTMFQNFAFSNFETFTEDTSEVMEPAPKPSTPDYASLFSTELEVLQDQIQKRAKRNRINGSVLVAYKDQILYKEDFGFENPIQKIPMQPGKSYQLASVSKQYTAAAILKLHEEKMIDINHQVSTYLPNFKFETVTIRDLLKHRSGLWNYMYLTEQYWDNEVAPNNLEVVDLINAHAARLNFPSGRYFSYSNTGYVVLGAIVEQVSKLSLGEFLKQEFLLPLCLDETFVEKNDLNKSSILSGYQTYGRSFIELPAGFHNNAVGDKGIYASPEDLHVWFRDLKNGKILNQENVDLMFGRDKGGKNERYGMGFRLEKKANEPVIFHNGLWDGFRNGLEYHPNQDLVIIVMTNTQNKQKHYFQKYLVNKAKKLIDTAGNRLKLEKQEPELNL</sequence>
<dbReference type="Proteomes" id="UP001199314">
    <property type="component" value="Unassembled WGS sequence"/>
</dbReference>
<feature type="domain" description="Beta-lactamase-related" evidence="2">
    <location>
        <begin position="72"/>
        <end position="378"/>
    </location>
</feature>
<protein>
    <submittedName>
        <fullName evidence="3">Beta-lactamase family protein</fullName>
    </submittedName>
</protein>
<keyword evidence="4" id="KW-1185">Reference proteome</keyword>
<evidence type="ECO:0000259" key="2">
    <source>
        <dbReference type="Pfam" id="PF00144"/>
    </source>
</evidence>
<dbReference type="PANTHER" id="PTHR46825:SF9">
    <property type="entry name" value="BETA-LACTAMASE-RELATED DOMAIN-CONTAINING PROTEIN"/>
    <property type="match status" value="1"/>
</dbReference>
<organism evidence="3 4">
    <name type="scientific">Psychroflexus longus</name>
    <dbReference type="NCBI Taxonomy" id="2873596"/>
    <lineage>
        <taxon>Bacteria</taxon>
        <taxon>Pseudomonadati</taxon>
        <taxon>Bacteroidota</taxon>
        <taxon>Flavobacteriia</taxon>
        <taxon>Flavobacteriales</taxon>
        <taxon>Flavobacteriaceae</taxon>
        <taxon>Psychroflexus</taxon>
    </lineage>
</organism>
<dbReference type="InterPro" id="IPR001466">
    <property type="entry name" value="Beta-lactam-related"/>
</dbReference>
<name>A0ABS7XF11_9FLAO</name>
<dbReference type="InterPro" id="IPR050491">
    <property type="entry name" value="AmpC-like"/>
</dbReference>
<reference evidence="4" key="1">
    <citation type="submission" date="2023-07" db="EMBL/GenBank/DDBJ databases">
        <title>Novel species isolated from saline lakes on Tibetan Plateau.</title>
        <authorList>
            <person name="Lu H."/>
        </authorList>
    </citation>
    <scope>NUCLEOTIDE SEQUENCE [LARGE SCALE GENOMIC DNA]</scope>
    <source>
        <strain evidence="4">CAK8W</strain>
    </source>
</reference>
<keyword evidence="1" id="KW-0472">Membrane</keyword>
<dbReference type="SUPFAM" id="SSF56601">
    <property type="entry name" value="beta-lactamase/transpeptidase-like"/>
    <property type="match status" value="1"/>
</dbReference>
<evidence type="ECO:0000313" key="3">
    <source>
        <dbReference type="EMBL" id="MBZ9777537.1"/>
    </source>
</evidence>
<proteinExistence type="predicted"/>
<keyword evidence="1" id="KW-1133">Transmembrane helix</keyword>
<dbReference type="Pfam" id="PF00144">
    <property type="entry name" value="Beta-lactamase"/>
    <property type="match status" value="1"/>
</dbReference>
<dbReference type="EMBL" id="JAIQZE010000001">
    <property type="protein sequence ID" value="MBZ9777537.1"/>
    <property type="molecule type" value="Genomic_DNA"/>
</dbReference>
<keyword evidence="1" id="KW-0812">Transmembrane</keyword>
<dbReference type="PANTHER" id="PTHR46825">
    <property type="entry name" value="D-ALANYL-D-ALANINE-CARBOXYPEPTIDASE/ENDOPEPTIDASE AMPH"/>
    <property type="match status" value="1"/>
</dbReference>
<accession>A0ABS7XF11</accession>
<dbReference type="RefSeq" id="WP_224459903.1">
    <property type="nucleotide sequence ID" value="NZ_JAIQZE010000001.1"/>
</dbReference>
<feature type="transmembrane region" description="Helical" evidence="1">
    <location>
        <begin position="7"/>
        <end position="26"/>
    </location>
</feature>
<comment type="caution">
    <text evidence="3">The sequence shown here is derived from an EMBL/GenBank/DDBJ whole genome shotgun (WGS) entry which is preliminary data.</text>
</comment>
<evidence type="ECO:0000313" key="4">
    <source>
        <dbReference type="Proteomes" id="UP001199314"/>
    </source>
</evidence>
<dbReference type="InterPro" id="IPR012338">
    <property type="entry name" value="Beta-lactam/transpept-like"/>
</dbReference>
<dbReference type="Gene3D" id="3.40.710.10">
    <property type="entry name" value="DD-peptidase/beta-lactamase superfamily"/>
    <property type="match status" value="1"/>
</dbReference>
<evidence type="ECO:0000256" key="1">
    <source>
        <dbReference type="SAM" id="Phobius"/>
    </source>
</evidence>